<comment type="caution">
    <text evidence="2">The sequence shown here is derived from an EMBL/GenBank/DDBJ whole genome shotgun (WGS) entry which is preliminary data.</text>
</comment>
<evidence type="ECO:0000313" key="2">
    <source>
        <dbReference type="EMBL" id="MPC86200.1"/>
    </source>
</evidence>
<keyword evidence="3" id="KW-1185">Reference proteome</keyword>
<dbReference type="AlphaFoldDB" id="A0A5B7INQ7"/>
<dbReference type="Proteomes" id="UP000324222">
    <property type="component" value="Unassembled WGS sequence"/>
</dbReference>
<evidence type="ECO:0000256" key="1">
    <source>
        <dbReference type="SAM" id="MobiDB-lite"/>
    </source>
</evidence>
<name>A0A5B7INQ7_PORTR</name>
<organism evidence="2 3">
    <name type="scientific">Portunus trituberculatus</name>
    <name type="common">Swimming crab</name>
    <name type="synonym">Neptunus trituberculatus</name>
    <dbReference type="NCBI Taxonomy" id="210409"/>
    <lineage>
        <taxon>Eukaryota</taxon>
        <taxon>Metazoa</taxon>
        <taxon>Ecdysozoa</taxon>
        <taxon>Arthropoda</taxon>
        <taxon>Crustacea</taxon>
        <taxon>Multicrustacea</taxon>
        <taxon>Malacostraca</taxon>
        <taxon>Eumalacostraca</taxon>
        <taxon>Eucarida</taxon>
        <taxon>Decapoda</taxon>
        <taxon>Pleocyemata</taxon>
        <taxon>Brachyura</taxon>
        <taxon>Eubrachyura</taxon>
        <taxon>Portunoidea</taxon>
        <taxon>Portunidae</taxon>
        <taxon>Portuninae</taxon>
        <taxon>Portunus</taxon>
    </lineage>
</organism>
<sequence length="115" mass="12385">MGWLPDIETVPITMALANGQPHATPSRGFLPHAPSTTSRGPGSLFLSLPTLGLVQPQPHLPQSFTNVYRASPQESQPELTILTDTMPKPPSPSPSLHSEFFHCCLFVTSTNHATS</sequence>
<feature type="region of interest" description="Disordered" evidence="1">
    <location>
        <begin position="18"/>
        <end position="41"/>
    </location>
</feature>
<evidence type="ECO:0000313" key="3">
    <source>
        <dbReference type="Proteomes" id="UP000324222"/>
    </source>
</evidence>
<accession>A0A5B7INQ7</accession>
<gene>
    <name evidence="2" type="ORF">E2C01_081018</name>
</gene>
<protein>
    <submittedName>
        <fullName evidence="2">Uncharacterized protein</fullName>
    </submittedName>
</protein>
<proteinExistence type="predicted"/>
<reference evidence="2 3" key="1">
    <citation type="submission" date="2019-05" db="EMBL/GenBank/DDBJ databases">
        <title>Another draft genome of Portunus trituberculatus and its Hox gene families provides insights of decapod evolution.</title>
        <authorList>
            <person name="Jeong J.-H."/>
            <person name="Song I."/>
            <person name="Kim S."/>
            <person name="Choi T."/>
            <person name="Kim D."/>
            <person name="Ryu S."/>
            <person name="Kim W."/>
        </authorList>
    </citation>
    <scope>NUCLEOTIDE SEQUENCE [LARGE SCALE GENOMIC DNA]</scope>
    <source>
        <tissue evidence="2">Muscle</tissue>
    </source>
</reference>
<dbReference type="EMBL" id="VSRR010070767">
    <property type="protein sequence ID" value="MPC86200.1"/>
    <property type="molecule type" value="Genomic_DNA"/>
</dbReference>